<dbReference type="AlphaFoldDB" id="X1K755"/>
<proteinExistence type="predicted"/>
<feature type="non-terminal residue" evidence="1">
    <location>
        <position position="1"/>
    </location>
</feature>
<accession>X1K755</accession>
<evidence type="ECO:0000313" key="1">
    <source>
        <dbReference type="EMBL" id="GAH86069.1"/>
    </source>
</evidence>
<organism evidence="1">
    <name type="scientific">marine sediment metagenome</name>
    <dbReference type="NCBI Taxonomy" id="412755"/>
    <lineage>
        <taxon>unclassified sequences</taxon>
        <taxon>metagenomes</taxon>
        <taxon>ecological metagenomes</taxon>
    </lineage>
</organism>
<dbReference type="EMBL" id="BARU01035932">
    <property type="protein sequence ID" value="GAH86069.1"/>
    <property type="molecule type" value="Genomic_DNA"/>
</dbReference>
<protein>
    <submittedName>
        <fullName evidence="1">Uncharacterized protein</fullName>
    </submittedName>
</protein>
<reference evidence="1" key="1">
    <citation type="journal article" date="2014" name="Front. Microbiol.">
        <title>High frequency of phylogenetically diverse reductive dehalogenase-homologous genes in deep subseafloor sedimentary metagenomes.</title>
        <authorList>
            <person name="Kawai M."/>
            <person name="Futagami T."/>
            <person name="Toyoda A."/>
            <person name="Takaki Y."/>
            <person name="Nishi S."/>
            <person name="Hori S."/>
            <person name="Arai W."/>
            <person name="Tsubouchi T."/>
            <person name="Morono Y."/>
            <person name="Uchiyama I."/>
            <person name="Ito T."/>
            <person name="Fujiyama A."/>
            <person name="Inagaki F."/>
            <person name="Takami H."/>
        </authorList>
    </citation>
    <scope>NUCLEOTIDE SEQUENCE</scope>
    <source>
        <strain evidence="1">Expedition CK06-06</strain>
    </source>
</reference>
<gene>
    <name evidence="1" type="ORF">S03H2_56182</name>
</gene>
<sequence>WYAIQRRHKNITEEEVGNMIIASEIPKITEKLLKAVDITANPTVIPKK</sequence>
<name>X1K755_9ZZZZ</name>
<comment type="caution">
    <text evidence="1">The sequence shown here is derived from an EMBL/GenBank/DDBJ whole genome shotgun (WGS) entry which is preliminary data.</text>
</comment>